<dbReference type="OrthoDB" id="672819at2759"/>
<dbReference type="EMBL" id="BMAC01001333">
    <property type="protein sequence ID" value="GFQ06893.1"/>
    <property type="molecule type" value="Genomic_DNA"/>
</dbReference>
<name>A0A830D8A4_9LAMI</name>
<feature type="transmembrane region" description="Helical" evidence="1">
    <location>
        <begin position="112"/>
        <end position="133"/>
    </location>
</feature>
<dbReference type="PANTHER" id="PTHR33782:SF5">
    <property type="entry name" value="MEDIATOR OF RNA POLYMERASE II TRANSCRIPTION SUBUNIT"/>
    <property type="match status" value="1"/>
</dbReference>
<dbReference type="PANTHER" id="PTHR33782">
    <property type="entry name" value="OS01G0121600 PROTEIN"/>
    <property type="match status" value="1"/>
</dbReference>
<organism evidence="2 3">
    <name type="scientific">Phtheirospermum japonicum</name>
    <dbReference type="NCBI Taxonomy" id="374723"/>
    <lineage>
        <taxon>Eukaryota</taxon>
        <taxon>Viridiplantae</taxon>
        <taxon>Streptophyta</taxon>
        <taxon>Embryophyta</taxon>
        <taxon>Tracheophyta</taxon>
        <taxon>Spermatophyta</taxon>
        <taxon>Magnoliopsida</taxon>
        <taxon>eudicotyledons</taxon>
        <taxon>Gunneridae</taxon>
        <taxon>Pentapetalae</taxon>
        <taxon>asterids</taxon>
        <taxon>lamiids</taxon>
        <taxon>Lamiales</taxon>
        <taxon>Orobanchaceae</taxon>
        <taxon>Orobanchaceae incertae sedis</taxon>
        <taxon>Phtheirospermum</taxon>
    </lineage>
</organism>
<proteinExistence type="predicted"/>
<reference evidence="2" key="1">
    <citation type="submission" date="2020-07" db="EMBL/GenBank/DDBJ databases">
        <title>Ethylene signaling mediates host invasion by parasitic plants.</title>
        <authorList>
            <person name="Yoshida S."/>
        </authorList>
    </citation>
    <scope>NUCLEOTIDE SEQUENCE</scope>
    <source>
        <strain evidence="2">Okayama</strain>
    </source>
</reference>
<sequence length="150" mass="17031">MASTSSLCLPIQSFDPFFRAQIIKPNSNRKMRIPVHATKRETHDQDFNGRLVDESLIVLRKRMHEVKMSESNYEAPMEWMDWEKQFYASYDSTICDAMGHLQTCLMETRPGLALGMVALIAISVPISTAVVMYNLLELIKGVLVGIHLIS</sequence>
<keyword evidence="3" id="KW-1185">Reference proteome</keyword>
<keyword evidence="1" id="KW-1133">Transmembrane helix</keyword>
<gene>
    <name evidence="2" type="ORF">PHJA_002833300</name>
</gene>
<dbReference type="Proteomes" id="UP000653305">
    <property type="component" value="Unassembled WGS sequence"/>
</dbReference>
<comment type="caution">
    <text evidence="2">The sequence shown here is derived from an EMBL/GenBank/DDBJ whole genome shotgun (WGS) entry which is preliminary data.</text>
</comment>
<evidence type="ECO:0000313" key="2">
    <source>
        <dbReference type="EMBL" id="GFQ06893.1"/>
    </source>
</evidence>
<accession>A0A830D8A4</accession>
<protein>
    <submittedName>
        <fullName evidence="2">Uncharacterized protein</fullName>
    </submittedName>
</protein>
<keyword evidence="1" id="KW-0812">Transmembrane</keyword>
<evidence type="ECO:0000256" key="1">
    <source>
        <dbReference type="SAM" id="Phobius"/>
    </source>
</evidence>
<dbReference type="AlphaFoldDB" id="A0A830D8A4"/>
<keyword evidence="1" id="KW-0472">Membrane</keyword>
<evidence type="ECO:0000313" key="3">
    <source>
        <dbReference type="Proteomes" id="UP000653305"/>
    </source>
</evidence>